<evidence type="ECO:0000313" key="3">
    <source>
        <dbReference type="Proteomes" id="UP000267096"/>
    </source>
</evidence>
<protein>
    <submittedName>
        <fullName evidence="4">GP2</fullName>
    </submittedName>
</protein>
<dbReference type="Proteomes" id="UP000267096">
    <property type="component" value="Unassembled WGS sequence"/>
</dbReference>
<organism evidence="4">
    <name type="scientific">Anisakis simplex</name>
    <name type="common">Herring worm</name>
    <dbReference type="NCBI Taxonomy" id="6269"/>
    <lineage>
        <taxon>Eukaryota</taxon>
        <taxon>Metazoa</taxon>
        <taxon>Ecdysozoa</taxon>
        <taxon>Nematoda</taxon>
        <taxon>Chromadorea</taxon>
        <taxon>Rhabditida</taxon>
        <taxon>Spirurina</taxon>
        <taxon>Ascaridomorpha</taxon>
        <taxon>Ascaridoidea</taxon>
        <taxon>Anisakidae</taxon>
        <taxon>Anisakis</taxon>
        <taxon>Anisakis simplex complex</taxon>
    </lineage>
</organism>
<reference evidence="2 3" key="2">
    <citation type="submission" date="2018-11" db="EMBL/GenBank/DDBJ databases">
        <authorList>
            <consortium name="Pathogen Informatics"/>
        </authorList>
    </citation>
    <scope>NUCLEOTIDE SEQUENCE [LARGE SCALE GENOMIC DNA]</scope>
</reference>
<sequence>MWPWATICAHLLLLCTLFVDAQHHPCALPQIACAARLRSYPPTPQPSADDSSGLEASGWDDSPVYDEFLLPLSPFDFTADANVTHHEICECASDSNCSFANEDHVIQLDPTIELAFCHRTEEIFKIPCRGRRGVIRVIGRIHETGEALTSINESVIFCSCERGYQRIRVEPWINDLYAFIYKCV</sequence>
<evidence type="ECO:0000313" key="2">
    <source>
        <dbReference type="EMBL" id="VDK45020.1"/>
    </source>
</evidence>
<accession>A0A0M3JUS8</accession>
<dbReference type="EMBL" id="UYRR01031067">
    <property type="protein sequence ID" value="VDK45020.1"/>
    <property type="molecule type" value="Genomic_DNA"/>
</dbReference>
<evidence type="ECO:0000256" key="1">
    <source>
        <dbReference type="SAM" id="SignalP"/>
    </source>
</evidence>
<name>A0A0M3JUS8_ANISI</name>
<dbReference type="WBParaSite" id="ASIM_0001195301-mRNA-1">
    <property type="protein sequence ID" value="ASIM_0001195301-mRNA-1"/>
    <property type="gene ID" value="ASIM_0001195301"/>
</dbReference>
<feature type="chain" id="PRO_5043121004" evidence="1">
    <location>
        <begin position="22"/>
        <end position="184"/>
    </location>
</feature>
<reference evidence="4" key="1">
    <citation type="submission" date="2017-02" db="UniProtKB">
        <authorList>
            <consortium name="WormBaseParasite"/>
        </authorList>
    </citation>
    <scope>IDENTIFICATION</scope>
</reference>
<keyword evidence="1" id="KW-0732">Signal</keyword>
<feature type="signal peptide" evidence="1">
    <location>
        <begin position="1"/>
        <end position="21"/>
    </location>
</feature>
<gene>
    <name evidence="2" type="ORF">ASIM_LOCUS11419</name>
</gene>
<evidence type="ECO:0000313" key="4">
    <source>
        <dbReference type="WBParaSite" id="ASIM_0001195301-mRNA-1"/>
    </source>
</evidence>
<keyword evidence="3" id="KW-1185">Reference proteome</keyword>
<dbReference type="OrthoDB" id="5805988at2759"/>
<dbReference type="AlphaFoldDB" id="A0A0M3JUS8"/>
<proteinExistence type="predicted"/>